<dbReference type="GO" id="GO:0000172">
    <property type="term" value="C:ribonuclease MRP complex"/>
    <property type="evidence" value="ECO:0000318"/>
    <property type="project" value="GO_Central"/>
</dbReference>
<keyword evidence="5" id="KW-1185">Reference proteome</keyword>
<dbReference type="OrthoDB" id="24745at2759"/>
<keyword evidence="2" id="KW-0819">tRNA processing</keyword>
<feature type="signal peptide" evidence="3">
    <location>
        <begin position="1"/>
        <end position="24"/>
    </location>
</feature>
<accession>A0A2R6WFP0</accession>
<dbReference type="SUPFAM" id="SSF160350">
    <property type="entry name" value="Rnp2-like"/>
    <property type="match status" value="1"/>
</dbReference>
<organism evidence="4 5">
    <name type="scientific">Marchantia polymorpha</name>
    <name type="common">Common liverwort</name>
    <name type="synonym">Marchantia aquatica</name>
    <dbReference type="NCBI Taxonomy" id="3197"/>
    <lineage>
        <taxon>Eukaryota</taxon>
        <taxon>Viridiplantae</taxon>
        <taxon>Streptophyta</taxon>
        <taxon>Embryophyta</taxon>
        <taxon>Marchantiophyta</taxon>
        <taxon>Marchantiopsida</taxon>
        <taxon>Marchantiidae</taxon>
        <taxon>Marchantiales</taxon>
        <taxon>Marchantiaceae</taxon>
        <taxon>Marchantia</taxon>
    </lineage>
</organism>
<dbReference type="EMBL" id="KZ772768">
    <property type="protein sequence ID" value="PTQ32672.1"/>
    <property type="molecule type" value="Genomic_DNA"/>
</dbReference>
<feature type="chain" id="PRO_5015326535" evidence="3">
    <location>
        <begin position="25"/>
        <end position="160"/>
    </location>
</feature>
<dbReference type="GO" id="GO:0030681">
    <property type="term" value="C:multimeric ribonuclease P complex"/>
    <property type="evidence" value="ECO:0000318"/>
    <property type="project" value="GO_Central"/>
</dbReference>
<proteinExistence type="inferred from homology"/>
<dbReference type="AlphaFoldDB" id="A0A2R6WFP0"/>
<keyword evidence="3" id="KW-0732">Signal</keyword>
<gene>
    <name evidence="4" type="ORF">MARPO_0096s0024</name>
</gene>
<dbReference type="Gene3D" id="3.30.70.3250">
    <property type="entry name" value="Ribonuclease P, Pop5 subunit"/>
    <property type="match status" value="1"/>
</dbReference>
<dbReference type="GO" id="GO:0033204">
    <property type="term" value="F:ribonuclease P RNA binding"/>
    <property type="evidence" value="ECO:0000318"/>
    <property type="project" value="GO_Central"/>
</dbReference>
<dbReference type="Proteomes" id="UP000244005">
    <property type="component" value="Unassembled WGS sequence"/>
</dbReference>
<dbReference type="Pfam" id="PF01900">
    <property type="entry name" value="RNase_P_Rpp14"/>
    <property type="match status" value="1"/>
</dbReference>
<sequence>MVVFKRRFLLMEIIWLGTPWPDLATLTPAVLTSTIQKSLEVNFGEHGLSSCLQSLHVKYFNQVTGLFLVQCSREEFRKLWCAITFISDIRNLPVLFNLLDLSGNIRTSRKTIAKFEQEKLRLLKLQPEPLTLHSETVYVRICPSLILRDVGASENLAKIR</sequence>
<evidence type="ECO:0000256" key="2">
    <source>
        <dbReference type="ARBA" id="ARBA00022694"/>
    </source>
</evidence>
<dbReference type="Gramene" id="Mp1g09770.1">
    <property type="protein sequence ID" value="Mp1g09770.1.cds"/>
    <property type="gene ID" value="Mp1g09770"/>
</dbReference>
<dbReference type="InterPro" id="IPR002759">
    <property type="entry name" value="Pop5/Rpp14/Rnp2-like"/>
</dbReference>
<dbReference type="PANTHER" id="PTHR15441:SF2">
    <property type="entry name" value="RIBONUCLEASE P_MRP PROTEIN SUBUNIT POP5"/>
    <property type="match status" value="1"/>
</dbReference>
<dbReference type="PANTHER" id="PTHR15441">
    <property type="entry name" value="RIBONUCLEASE P PROTEIN SUBUNIT P14"/>
    <property type="match status" value="1"/>
</dbReference>
<reference evidence="5" key="1">
    <citation type="journal article" date="2017" name="Cell">
        <title>Insights into land plant evolution garnered from the Marchantia polymorpha genome.</title>
        <authorList>
            <person name="Bowman J.L."/>
            <person name="Kohchi T."/>
            <person name="Yamato K.T."/>
            <person name="Jenkins J."/>
            <person name="Shu S."/>
            <person name="Ishizaki K."/>
            <person name="Yamaoka S."/>
            <person name="Nishihama R."/>
            <person name="Nakamura Y."/>
            <person name="Berger F."/>
            <person name="Adam C."/>
            <person name="Aki S.S."/>
            <person name="Althoff F."/>
            <person name="Araki T."/>
            <person name="Arteaga-Vazquez M.A."/>
            <person name="Balasubrmanian S."/>
            <person name="Barry K."/>
            <person name="Bauer D."/>
            <person name="Boehm C.R."/>
            <person name="Briginshaw L."/>
            <person name="Caballero-Perez J."/>
            <person name="Catarino B."/>
            <person name="Chen F."/>
            <person name="Chiyoda S."/>
            <person name="Chovatia M."/>
            <person name="Davies K.M."/>
            <person name="Delmans M."/>
            <person name="Demura T."/>
            <person name="Dierschke T."/>
            <person name="Dolan L."/>
            <person name="Dorantes-Acosta A.E."/>
            <person name="Eklund D.M."/>
            <person name="Florent S.N."/>
            <person name="Flores-Sandoval E."/>
            <person name="Fujiyama A."/>
            <person name="Fukuzawa H."/>
            <person name="Galik B."/>
            <person name="Grimanelli D."/>
            <person name="Grimwood J."/>
            <person name="Grossniklaus U."/>
            <person name="Hamada T."/>
            <person name="Haseloff J."/>
            <person name="Hetherington A.J."/>
            <person name="Higo A."/>
            <person name="Hirakawa Y."/>
            <person name="Hundley H.N."/>
            <person name="Ikeda Y."/>
            <person name="Inoue K."/>
            <person name="Inoue S.I."/>
            <person name="Ishida S."/>
            <person name="Jia Q."/>
            <person name="Kakita M."/>
            <person name="Kanazawa T."/>
            <person name="Kawai Y."/>
            <person name="Kawashima T."/>
            <person name="Kennedy M."/>
            <person name="Kinose K."/>
            <person name="Kinoshita T."/>
            <person name="Kohara Y."/>
            <person name="Koide E."/>
            <person name="Komatsu K."/>
            <person name="Kopischke S."/>
            <person name="Kubo M."/>
            <person name="Kyozuka J."/>
            <person name="Lagercrantz U."/>
            <person name="Lin S.S."/>
            <person name="Lindquist E."/>
            <person name="Lipzen A.M."/>
            <person name="Lu C.W."/>
            <person name="De Luna E."/>
            <person name="Martienssen R.A."/>
            <person name="Minamino N."/>
            <person name="Mizutani M."/>
            <person name="Mizutani M."/>
            <person name="Mochizuki N."/>
            <person name="Monte I."/>
            <person name="Mosher R."/>
            <person name="Nagasaki H."/>
            <person name="Nakagami H."/>
            <person name="Naramoto S."/>
            <person name="Nishitani K."/>
            <person name="Ohtani M."/>
            <person name="Okamoto T."/>
            <person name="Okumura M."/>
            <person name="Phillips J."/>
            <person name="Pollak B."/>
            <person name="Reinders A."/>
            <person name="Rovekamp M."/>
            <person name="Sano R."/>
            <person name="Sawa S."/>
            <person name="Schmid M.W."/>
            <person name="Shirakawa M."/>
            <person name="Solano R."/>
            <person name="Spunde A."/>
            <person name="Suetsugu N."/>
            <person name="Sugano S."/>
            <person name="Sugiyama A."/>
            <person name="Sun R."/>
            <person name="Suzuki Y."/>
            <person name="Takenaka M."/>
            <person name="Takezawa D."/>
            <person name="Tomogane H."/>
            <person name="Tsuzuki M."/>
            <person name="Ueda T."/>
            <person name="Umeda M."/>
            <person name="Ward J.M."/>
            <person name="Watanabe Y."/>
            <person name="Yazaki K."/>
            <person name="Yokoyama R."/>
            <person name="Yoshitake Y."/>
            <person name="Yotsui I."/>
            <person name="Zachgo S."/>
            <person name="Schmutz J."/>
        </authorList>
    </citation>
    <scope>NUCLEOTIDE SEQUENCE [LARGE SCALE GENOMIC DNA]</scope>
    <source>
        <strain evidence="5">Tak-1</strain>
    </source>
</reference>
<comment type="similarity">
    <text evidence="1">Belongs to the eukaryotic/archaeal RNase P protein component 2 family.</text>
</comment>
<dbReference type="InterPro" id="IPR038085">
    <property type="entry name" value="Rnp2-like_sf"/>
</dbReference>
<evidence type="ECO:0000256" key="3">
    <source>
        <dbReference type="SAM" id="SignalP"/>
    </source>
</evidence>
<evidence type="ECO:0000313" key="4">
    <source>
        <dbReference type="EMBL" id="PTQ32672.1"/>
    </source>
</evidence>
<name>A0A2R6WFP0_MARPO</name>
<evidence type="ECO:0000313" key="5">
    <source>
        <dbReference type="Proteomes" id="UP000244005"/>
    </source>
</evidence>
<dbReference type="GO" id="GO:0005730">
    <property type="term" value="C:nucleolus"/>
    <property type="evidence" value="ECO:0000318"/>
    <property type="project" value="GO_Central"/>
</dbReference>
<protein>
    <submittedName>
        <fullName evidence="4">Uncharacterized protein</fullName>
    </submittedName>
</protein>
<dbReference type="GO" id="GO:0001682">
    <property type="term" value="P:tRNA 5'-leader removal"/>
    <property type="evidence" value="ECO:0000318"/>
    <property type="project" value="GO_Central"/>
</dbReference>
<evidence type="ECO:0000256" key="1">
    <source>
        <dbReference type="ARBA" id="ARBA00010800"/>
    </source>
</evidence>